<dbReference type="AlphaFoldDB" id="A0A2W4VUL1"/>
<protein>
    <recommendedName>
        <fullName evidence="9">DUF86 domain-containing protein</fullName>
    </recommendedName>
</protein>
<dbReference type="InterPro" id="IPR037038">
    <property type="entry name" value="HepT-like_sf"/>
</dbReference>
<dbReference type="PANTHER" id="PTHR34139:SF1">
    <property type="entry name" value="RNASE MJ1380-RELATED"/>
    <property type="match status" value="1"/>
</dbReference>
<dbReference type="Pfam" id="PF01934">
    <property type="entry name" value="HepT-like"/>
    <property type="match status" value="1"/>
</dbReference>
<keyword evidence="5" id="KW-0378">Hydrolase</keyword>
<dbReference type="GO" id="GO:0000166">
    <property type="term" value="F:nucleotide binding"/>
    <property type="evidence" value="ECO:0007669"/>
    <property type="project" value="UniProtKB-KW"/>
</dbReference>
<organism evidence="7 8">
    <name type="scientific">Pseudanabaena frigida</name>
    <dbReference type="NCBI Taxonomy" id="945775"/>
    <lineage>
        <taxon>Bacteria</taxon>
        <taxon>Bacillati</taxon>
        <taxon>Cyanobacteriota</taxon>
        <taxon>Cyanophyceae</taxon>
        <taxon>Pseudanabaenales</taxon>
        <taxon>Pseudanabaenaceae</taxon>
        <taxon>Pseudanabaena</taxon>
    </lineage>
</organism>
<evidence type="ECO:0000256" key="6">
    <source>
        <dbReference type="ARBA" id="ARBA00024207"/>
    </source>
</evidence>
<name>A0A2W4VUL1_9CYAN</name>
<dbReference type="GO" id="GO:0004540">
    <property type="term" value="F:RNA nuclease activity"/>
    <property type="evidence" value="ECO:0007669"/>
    <property type="project" value="InterPro"/>
</dbReference>
<gene>
    <name evidence="7" type="ORF">DCF19_21205</name>
</gene>
<keyword evidence="4" id="KW-0547">Nucleotide-binding</keyword>
<keyword evidence="2" id="KW-1277">Toxin-antitoxin system</keyword>
<reference evidence="7 8" key="1">
    <citation type="submission" date="2018-04" db="EMBL/GenBank/DDBJ databases">
        <authorList>
            <person name="Go L.Y."/>
            <person name="Mitchell J.A."/>
        </authorList>
    </citation>
    <scope>NUCLEOTIDE SEQUENCE [LARGE SCALE GENOMIC DNA]</scope>
    <source>
        <strain evidence="7">ULC066bin1</strain>
    </source>
</reference>
<evidence type="ECO:0000256" key="2">
    <source>
        <dbReference type="ARBA" id="ARBA00022649"/>
    </source>
</evidence>
<proteinExistence type="inferred from homology"/>
<evidence type="ECO:0000313" key="7">
    <source>
        <dbReference type="EMBL" id="PZO36543.1"/>
    </source>
</evidence>
<sequence length="121" mass="14107">MSLNRDYASVLDIDKAISHIIEYVEGYDRASFFQDSKTQSAVIYQIAIIGEATKRLSQEYRTKYPEIAWSLMAGMRDKLVHDYDNLDLERIWMTVSQAIPDLSNKLKPLLDEINQSWYIPE</sequence>
<comment type="caution">
    <text evidence="7">The sequence shown here is derived from an EMBL/GenBank/DDBJ whole genome shotgun (WGS) entry which is preliminary data.</text>
</comment>
<dbReference type="PANTHER" id="PTHR34139">
    <property type="entry name" value="UPF0331 PROTEIN MJ0127"/>
    <property type="match status" value="1"/>
</dbReference>
<dbReference type="EMBL" id="QBML01000039">
    <property type="protein sequence ID" value="PZO36543.1"/>
    <property type="molecule type" value="Genomic_DNA"/>
</dbReference>
<dbReference type="GO" id="GO:0016787">
    <property type="term" value="F:hydrolase activity"/>
    <property type="evidence" value="ECO:0007669"/>
    <property type="project" value="UniProtKB-KW"/>
</dbReference>
<accession>A0A2W4VUL1</accession>
<evidence type="ECO:0000256" key="4">
    <source>
        <dbReference type="ARBA" id="ARBA00022741"/>
    </source>
</evidence>
<dbReference type="Proteomes" id="UP000249467">
    <property type="component" value="Unassembled WGS sequence"/>
</dbReference>
<evidence type="ECO:0000256" key="1">
    <source>
        <dbReference type="ARBA" id="ARBA00022553"/>
    </source>
</evidence>
<dbReference type="GO" id="GO:0110001">
    <property type="term" value="C:toxin-antitoxin complex"/>
    <property type="evidence" value="ECO:0007669"/>
    <property type="project" value="InterPro"/>
</dbReference>
<comment type="similarity">
    <text evidence="6">Belongs to the HepT RNase toxin family.</text>
</comment>
<keyword evidence="3" id="KW-0540">Nuclease</keyword>
<dbReference type="InterPro" id="IPR051813">
    <property type="entry name" value="HepT_RNase_toxin"/>
</dbReference>
<dbReference type="InterPro" id="IPR008201">
    <property type="entry name" value="HepT-like"/>
</dbReference>
<dbReference type="Gene3D" id="1.20.120.580">
    <property type="entry name" value="bsu32300-like"/>
    <property type="match status" value="1"/>
</dbReference>
<evidence type="ECO:0008006" key="9">
    <source>
        <dbReference type="Google" id="ProtNLM"/>
    </source>
</evidence>
<evidence type="ECO:0000313" key="8">
    <source>
        <dbReference type="Proteomes" id="UP000249467"/>
    </source>
</evidence>
<keyword evidence="1" id="KW-0597">Phosphoprotein</keyword>
<evidence type="ECO:0000256" key="3">
    <source>
        <dbReference type="ARBA" id="ARBA00022722"/>
    </source>
</evidence>
<reference evidence="7 8" key="2">
    <citation type="submission" date="2018-06" db="EMBL/GenBank/DDBJ databases">
        <title>Metagenomic assembly of (sub)arctic Cyanobacteria and their associated microbiome from non-axenic cultures.</title>
        <authorList>
            <person name="Baurain D."/>
        </authorList>
    </citation>
    <scope>NUCLEOTIDE SEQUENCE [LARGE SCALE GENOMIC DNA]</scope>
    <source>
        <strain evidence="7">ULC066bin1</strain>
    </source>
</reference>
<evidence type="ECO:0000256" key="5">
    <source>
        <dbReference type="ARBA" id="ARBA00022801"/>
    </source>
</evidence>